<dbReference type="GO" id="GO:0045892">
    <property type="term" value="P:negative regulation of DNA-templated transcription"/>
    <property type="evidence" value="ECO:0007669"/>
    <property type="project" value="UniProtKB-UniRule"/>
</dbReference>
<feature type="compositionally biased region" description="Polar residues" evidence="7">
    <location>
        <begin position="32"/>
        <end position="45"/>
    </location>
</feature>
<dbReference type="InterPro" id="IPR038933">
    <property type="entry name" value="Ovate"/>
</dbReference>
<comment type="function">
    <text evidence="6">Transcriptional repressor that regulates multiple aspects of plant growth and development.</text>
</comment>
<evidence type="ECO:0000256" key="5">
    <source>
        <dbReference type="ARBA" id="ARBA00023242"/>
    </source>
</evidence>
<evidence type="ECO:0000256" key="4">
    <source>
        <dbReference type="ARBA" id="ARBA00023163"/>
    </source>
</evidence>
<feature type="domain" description="OVATE" evidence="8">
    <location>
        <begin position="73"/>
        <end position="132"/>
    </location>
</feature>
<dbReference type="PANTHER" id="PTHR33057">
    <property type="entry name" value="TRANSCRIPTION REPRESSOR OFP7-RELATED"/>
    <property type="match status" value="1"/>
</dbReference>
<organism evidence="9 10">
    <name type="scientific">Vigna mungo</name>
    <name type="common">Black gram</name>
    <name type="synonym">Phaseolus mungo</name>
    <dbReference type="NCBI Taxonomy" id="3915"/>
    <lineage>
        <taxon>Eukaryota</taxon>
        <taxon>Viridiplantae</taxon>
        <taxon>Streptophyta</taxon>
        <taxon>Embryophyta</taxon>
        <taxon>Tracheophyta</taxon>
        <taxon>Spermatophyta</taxon>
        <taxon>Magnoliopsida</taxon>
        <taxon>eudicotyledons</taxon>
        <taxon>Gunneridae</taxon>
        <taxon>Pentapetalae</taxon>
        <taxon>rosids</taxon>
        <taxon>fabids</taxon>
        <taxon>Fabales</taxon>
        <taxon>Fabaceae</taxon>
        <taxon>Papilionoideae</taxon>
        <taxon>50 kb inversion clade</taxon>
        <taxon>NPAAA clade</taxon>
        <taxon>indigoferoid/millettioid clade</taxon>
        <taxon>Phaseoleae</taxon>
        <taxon>Vigna</taxon>
    </lineage>
</organism>
<evidence type="ECO:0000259" key="8">
    <source>
        <dbReference type="PROSITE" id="PS51754"/>
    </source>
</evidence>
<protein>
    <recommendedName>
        <fullName evidence="6">Transcription repressor</fullName>
    </recommendedName>
    <alternativeName>
        <fullName evidence="6">Ovate family protein</fullName>
    </alternativeName>
</protein>
<dbReference type="PROSITE" id="PS51754">
    <property type="entry name" value="OVATE"/>
    <property type="match status" value="1"/>
</dbReference>
<feature type="region of interest" description="Disordered" evidence="7">
    <location>
        <begin position="31"/>
        <end position="67"/>
    </location>
</feature>
<evidence type="ECO:0000256" key="3">
    <source>
        <dbReference type="ARBA" id="ARBA00023015"/>
    </source>
</evidence>
<keyword evidence="10" id="KW-1185">Reference proteome</keyword>
<comment type="subcellular location">
    <subcellularLocation>
        <location evidence="1 6">Nucleus</location>
    </subcellularLocation>
</comment>
<dbReference type="AlphaFoldDB" id="A0AAQ3MZR4"/>
<dbReference type="Proteomes" id="UP001374535">
    <property type="component" value="Chromosome 8"/>
</dbReference>
<dbReference type="GO" id="GO:0005634">
    <property type="term" value="C:nucleus"/>
    <property type="evidence" value="ECO:0007669"/>
    <property type="project" value="UniProtKB-SubCell"/>
</dbReference>
<evidence type="ECO:0000256" key="2">
    <source>
        <dbReference type="ARBA" id="ARBA00022491"/>
    </source>
</evidence>
<evidence type="ECO:0000313" key="10">
    <source>
        <dbReference type="Proteomes" id="UP001374535"/>
    </source>
</evidence>
<reference evidence="9 10" key="1">
    <citation type="journal article" date="2023" name="Life. Sci Alliance">
        <title>Evolutionary insights into 3D genome organization and epigenetic landscape of Vigna mungo.</title>
        <authorList>
            <person name="Junaid A."/>
            <person name="Singh B."/>
            <person name="Bhatia S."/>
        </authorList>
    </citation>
    <scope>NUCLEOTIDE SEQUENCE [LARGE SCALE GENOMIC DNA]</scope>
    <source>
        <strain evidence="9">Urdbean</strain>
    </source>
</reference>
<dbReference type="InterPro" id="IPR006458">
    <property type="entry name" value="Ovate_C"/>
</dbReference>
<accession>A0AAQ3MZR4</accession>
<evidence type="ECO:0000256" key="6">
    <source>
        <dbReference type="RuleBase" id="RU367028"/>
    </source>
</evidence>
<keyword evidence="5 6" id="KW-0539">Nucleus</keyword>
<evidence type="ECO:0000313" key="9">
    <source>
        <dbReference type="EMBL" id="WVZ00043.1"/>
    </source>
</evidence>
<keyword evidence="4 6" id="KW-0804">Transcription</keyword>
<dbReference type="EMBL" id="CP144693">
    <property type="protein sequence ID" value="WVZ00043.1"/>
    <property type="molecule type" value="Genomic_DNA"/>
</dbReference>
<dbReference type="Pfam" id="PF04844">
    <property type="entry name" value="Ovate"/>
    <property type="match status" value="1"/>
</dbReference>
<gene>
    <name evidence="9" type="ORF">V8G54_026112</name>
</gene>
<name>A0AAQ3MZR4_VIGMU</name>
<keyword evidence="2 6" id="KW-0678">Repressor</keyword>
<evidence type="ECO:0000256" key="7">
    <source>
        <dbReference type="SAM" id="MobiDB-lite"/>
    </source>
</evidence>
<evidence type="ECO:0000256" key="1">
    <source>
        <dbReference type="ARBA" id="ARBA00004123"/>
    </source>
</evidence>
<dbReference type="NCBIfam" id="TIGR01568">
    <property type="entry name" value="A_thal_3678"/>
    <property type="match status" value="1"/>
</dbReference>
<proteinExistence type="predicted"/>
<dbReference type="PANTHER" id="PTHR33057:SF132">
    <property type="entry name" value="TRANSCRIPTION REPRESSOR"/>
    <property type="match status" value="1"/>
</dbReference>
<sequence>MCSNKRKRFMRALFKRNGGCGCSNPKSYEVLQPTSIRENTNPTTSGDKDNNHENPNNDNMRKPNSKLIDSVAIEKDSKDPHKDFRDSMLQMIFQRQIFTKTDLQDLLECFLRLNAACHHQVIVQAFMEICHETFPKKNINTADANAASFNNKI</sequence>
<keyword evidence="3 6" id="KW-0805">Transcription regulation</keyword>